<dbReference type="EMBL" id="BBMN01000018">
    <property type="protein sequence ID" value="GAL07719.1"/>
    <property type="molecule type" value="Genomic_DNA"/>
</dbReference>
<accession>A0A090R0S9</accession>
<keyword evidence="1" id="KW-1133">Transmembrane helix</keyword>
<feature type="transmembrane region" description="Helical" evidence="1">
    <location>
        <begin position="53"/>
        <end position="72"/>
    </location>
</feature>
<dbReference type="AlphaFoldDB" id="A0A090R0S9"/>
<gene>
    <name evidence="2" type="ORF">JCM19237_957</name>
</gene>
<organism evidence="2 3">
    <name type="scientific">Photobacterium aphoticum</name>
    <dbReference type="NCBI Taxonomy" id="754436"/>
    <lineage>
        <taxon>Bacteria</taxon>
        <taxon>Pseudomonadati</taxon>
        <taxon>Pseudomonadota</taxon>
        <taxon>Gammaproteobacteria</taxon>
        <taxon>Vibrionales</taxon>
        <taxon>Vibrionaceae</taxon>
        <taxon>Photobacterium</taxon>
    </lineage>
</organism>
<reference evidence="2 3" key="1">
    <citation type="journal article" date="2014" name="Genome Announc.">
        <title>Draft Genome Sequences of Two Vibrionaceae Species, Vibrio ponticus C121 and Photobacterium aphoticum C119, Isolated as Coral Reef Microbiota.</title>
        <authorList>
            <person name="Al-saari N."/>
            <person name="Meirelles P.M."/>
            <person name="Mino S."/>
            <person name="Suda W."/>
            <person name="Oshima K."/>
            <person name="Hattori M."/>
            <person name="Ohkuma M."/>
            <person name="Thompson F.L."/>
            <person name="Gomez-Gil B."/>
            <person name="Sawabe T."/>
            <person name="Sawabe T."/>
        </authorList>
    </citation>
    <scope>NUCLEOTIDE SEQUENCE [LARGE SCALE GENOMIC DNA]</scope>
    <source>
        <strain evidence="2 3">JCM 19237</strain>
    </source>
</reference>
<comment type="caution">
    <text evidence="2">The sequence shown here is derived from an EMBL/GenBank/DDBJ whole genome shotgun (WGS) entry which is preliminary data.</text>
</comment>
<dbReference type="eggNOG" id="ENOG5032ENX">
    <property type="taxonomic scope" value="Bacteria"/>
</dbReference>
<feature type="transmembrane region" description="Helical" evidence="1">
    <location>
        <begin position="21"/>
        <end position="41"/>
    </location>
</feature>
<evidence type="ECO:0000313" key="3">
    <source>
        <dbReference type="Proteomes" id="UP000029227"/>
    </source>
</evidence>
<evidence type="ECO:0000256" key="1">
    <source>
        <dbReference type="SAM" id="Phobius"/>
    </source>
</evidence>
<evidence type="ECO:0000313" key="2">
    <source>
        <dbReference type="EMBL" id="GAL07719.1"/>
    </source>
</evidence>
<dbReference type="Proteomes" id="UP000029227">
    <property type="component" value="Unassembled WGS sequence"/>
</dbReference>
<keyword evidence="1" id="KW-0472">Membrane</keyword>
<protein>
    <submittedName>
        <fullName evidence="2">Uncharacterized protein</fullName>
    </submittedName>
</protein>
<name>A0A090R0S9_9GAMM</name>
<sequence length="106" mass="12161">MTGRSHDFFFERTETARDIRIVLKPHSLYIMLGMIVVWLLNDLVLHSAPVAQLLMPVFIVFMVVRFFSLVKVQKEVLVAMKKGQVATQGSKFSFANPFTYIISKPQ</sequence>
<proteinExistence type="predicted"/>
<keyword evidence="1" id="KW-0812">Transmembrane</keyword>